<proteinExistence type="predicted"/>
<evidence type="ECO:0000259" key="1">
    <source>
        <dbReference type="Pfam" id="PF01078"/>
    </source>
</evidence>
<keyword evidence="3" id="KW-0547">Nucleotide-binding</keyword>
<dbReference type="EMBL" id="JALBWM010000031">
    <property type="protein sequence ID" value="MCO1334541.1"/>
    <property type="molecule type" value="Genomic_DNA"/>
</dbReference>
<keyword evidence="4" id="KW-1185">Reference proteome</keyword>
<dbReference type="InterPro" id="IPR025158">
    <property type="entry name" value="Mg_chelat-rel_C"/>
</dbReference>
<comment type="caution">
    <text evidence="3">The sequence shown here is derived from an EMBL/GenBank/DDBJ whole genome shotgun (WGS) entry which is preliminary data.</text>
</comment>
<dbReference type="PANTHER" id="PTHR32039">
    <property type="entry name" value="MAGNESIUM-CHELATASE SUBUNIT CHLI"/>
    <property type="match status" value="1"/>
</dbReference>
<name>A0A9X2EMN1_9GAMM</name>
<accession>A0A9X2EMN1</accession>
<dbReference type="SUPFAM" id="SSF52540">
    <property type="entry name" value="P-loop containing nucleoside triphosphate hydrolases"/>
    <property type="match status" value="1"/>
</dbReference>
<dbReference type="Proteomes" id="UP001139028">
    <property type="component" value="Unassembled WGS sequence"/>
</dbReference>
<sequence>MPGDATPSWIDLSCLFWGRIKLVAAIWLFYGLHRTYSFKDVAIIALNSSYRYSYCVEIVASIYVIYSGSTPRPGEISLAHRGVLFLDEMPEFPRNALEILREPLENGEVRISRARAQVTYPAHFQLVGAMNPCPCGYQGEPRCRCTPDQIDRYRSKLSGPLLDRIDMQVEVGSMNAVQLQDSAPGEPSECVRKRVCAARQLQIQRQGTTNSLLKGAELETHCALGEEEKHLLRQSVEKLGLSARSYHRVLKVARTLADLASLQRISSAQIAEALAYRNLDRRQAVIS</sequence>
<dbReference type="AlphaFoldDB" id="A0A9X2EMN1"/>
<dbReference type="Gene3D" id="3.40.50.300">
    <property type="entry name" value="P-loop containing nucleotide triphosphate hydrolases"/>
    <property type="match status" value="1"/>
</dbReference>
<organism evidence="3 4">
    <name type="scientific">Microbulbifer okhotskensis</name>
    <dbReference type="NCBI Taxonomy" id="2926617"/>
    <lineage>
        <taxon>Bacteria</taxon>
        <taxon>Pseudomonadati</taxon>
        <taxon>Pseudomonadota</taxon>
        <taxon>Gammaproteobacteria</taxon>
        <taxon>Cellvibrionales</taxon>
        <taxon>Microbulbiferaceae</taxon>
        <taxon>Microbulbifer</taxon>
    </lineage>
</organism>
<dbReference type="RefSeq" id="WP_252466108.1">
    <property type="nucleotide sequence ID" value="NZ_JALBWM010000031.1"/>
</dbReference>
<dbReference type="Pfam" id="PF01078">
    <property type="entry name" value="Mg_chelatase"/>
    <property type="match status" value="1"/>
</dbReference>
<feature type="domain" description="Mg chelatase-related protein C-terminal" evidence="2">
    <location>
        <begin position="185"/>
        <end position="277"/>
    </location>
</feature>
<evidence type="ECO:0000313" key="4">
    <source>
        <dbReference type="Proteomes" id="UP001139028"/>
    </source>
</evidence>
<dbReference type="Pfam" id="PF13335">
    <property type="entry name" value="Mg_chelatase_C"/>
    <property type="match status" value="1"/>
</dbReference>
<dbReference type="GO" id="GO:0005524">
    <property type="term" value="F:ATP binding"/>
    <property type="evidence" value="ECO:0007669"/>
    <property type="project" value="UniProtKB-KW"/>
</dbReference>
<feature type="domain" description="Magnesium chelatase ChlI-like catalytic" evidence="1">
    <location>
        <begin position="62"/>
        <end position="176"/>
    </location>
</feature>
<protein>
    <submittedName>
        <fullName evidence="3">ATP-binding protein</fullName>
    </submittedName>
</protein>
<gene>
    <name evidence="3" type="ORF">MO867_09340</name>
</gene>
<evidence type="ECO:0000313" key="3">
    <source>
        <dbReference type="EMBL" id="MCO1334541.1"/>
    </source>
</evidence>
<evidence type="ECO:0000259" key="2">
    <source>
        <dbReference type="Pfam" id="PF13335"/>
    </source>
</evidence>
<dbReference type="InterPro" id="IPR027417">
    <property type="entry name" value="P-loop_NTPase"/>
</dbReference>
<reference evidence="3" key="1">
    <citation type="journal article" date="2022" name="Arch. Microbiol.">
        <title>Microbulbifer okhotskensis sp. nov., isolated from a deep bottom sediment of the Okhotsk Sea.</title>
        <authorList>
            <person name="Romanenko L."/>
            <person name="Kurilenko V."/>
            <person name="Otstavnykh N."/>
            <person name="Velansky P."/>
            <person name="Isaeva M."/>
            <person name="Mikhailov V."/>
        </authorList>
    </citation>
    <scope>NUCLEOTIDE SEQUENCE</scope>
    <source>
        <strain evidence="3">OS29</strain>
    </source>
</reference>
<dbReference type="PANTHER" id="PTHR32039:SF7">
    <property type="entry name" value="COMPETENCE PROTEIN COMM"/>
    <property type="match status" value="1"/>
</dbReference>
<keyword evidence="3" id="KW-0067">ATP-binding</keyword>
<dbReference type="InterPro" id="IPR045006">
    <property type="entry name" value="CHLI-like"/>
</dbReference>
<dbReference type="InterPro" id="IPR000523">
    <property type="entry name" value="Mg_chelatse_chII-like_cat_dom"/>
</dbReference>